<feature type="transmembrane region" description="Helical" evidence="1">
    <location>
        <begin position="132"/>
        <end position="156"/>
    </location>
</feature>
<feature type="domain" description="Signal transduction histidine kinase internal region" evidence="2">
    <location>
        <begin position="176"/>
        <end position="254"/>
    </location>
</feature>
<keyword evidence="1" id="KW-1133">Transmembrane helix</keyword>
<proteinExistence type="predicted"/>
<dbReference type="GO" id="GO:0000155">
    <property type="term" value="F:phosphorelay sensor kinase activity"/>
    <property type="evidence" value="ECO:0007669"/>
    <property type="project" value="InterPro"/>
</dbReference>
<dbReference type="InterPro" id="IPR010559">
    <property type="entry name" value="Sig_transdc_His_kin_internal"/>
</dbReference>
<dbReference type="InterPro" id="IPR036890">
    <property type="entry name" value="HATPase_C_sf"/>
</dbReference>
<reference evidence="3 4" key="1">
    <citation type="submission" date="2020-01" db="EMBL/GenBank/DDBJ databases">
        <authorList>
            <person name="Kim M.K."/>
        </authorList>
    </citation>
    <scope>NUCLEOTIDE SEQUENCE [LARGE SCALE GENOMIC DNA]</scope>
    <source>
        <strain evidence="3 4">172606-1</strain>
    </source>
</reference>
<evidence type="ECO:0000313" key="4">
    <source>
        <dbReference type="Proteomes" id="UP000480178"/>
    </source>
</evidence>
<dbReference type="Proteomes" id="UP000480178">
    <property type="component" value="Chromosome"/>
</dbReference>
<dbReference type="KEGG" id="rhoz:GXP67_23690"/>
<dbReference type="GO" id="GO:0016020">
    <property type="term" value="C:membrane"/>
    <property type="evidence" value="ECO:0007669"/>
    <property type="project" value="InterPro"/>
</dbReference>
<dbReference type="RefSeq" id="WP_162445419.1">
    <property type="nucleotide sequence ID" value="NZ_CP048222.1"/>
</dbReference>
<dbReference type="Pfam" id="PF06580">
    <property type="entry name" value="His_kinase"/>
    <property type="match status" value="1"/>
</dbReference>
<keyword evidence="1" id="KW-0812">Transmembrane</keyword>
<keyword evidence="4" id="KW-1185">Reference proteome</keyword>
<sequence length="384" mass="43847">MQTLDNPFIFSNQPSYRIARHLLFWGVWWLFFTIIYSSKPISVSLTEIRLYRVSFGISAVEALLYMPIHIIYSYAIIYFLIPTYLLRNRYLSFLAGVVIFTLLAAIISHLITYLLITPYRVSQGTPPPLSSFFFGLMAGLRGGLQTGGFAAAIVLLKHFFLKQQANQQLEREKLTAELQLLKSQVHPHFLFNTLNHLYALTLTNSRLAPEVVVKLSGLLSYMLYECNAPKVLLTNEVKLIQTYIELENMRYGERVDISVNVRGNAADKLIAPLLLIPFIENSFKHGVSEQLDQAWISLDILVKNDMLTFKLINSTPEYEKPYNPENNHSERIGLKNVKKRLDLIYPGQYELKISAEGEIFMVTLSLTLEPLEQSASKATPAYQL</sequence>
<dbReference type="AlphaFoldDB" id="A0A6C0GP81"/>
<dbReference type="PANTHER" id="PTHR34220:SF7">
    <property type="entry name" value="SENSOR HISTIDINE KINASE YPDA"/>
    <property type="match status" value="1"/>
</dbReference>
<organism evidence="3 4">
    <name type="scientific">Rhodocytophaga rosea</name>
    <dbReference type="NCBI Taxonomy" id="2704465"/>
    <lineage>
        <taxon>Bacteria</taxon>
        <taxon>Pseudomonadati</taxon>
        <taxon>Bacteroidota</taxon>
        <taxon>Cytophagia</taxon>
        <taxon>Cytophagales</taxon>
        <taxon>Rhodocytophagaceae</taxon>
        <taxon>Rhodocytophaga</taxon>
    </lineage>
</organism>
<dbReference type="Gene3D" id="3.30.565.10">
    <property type="entry name" value="Histidine kinase-like ATPase, C-terminal domain"/>
    <property type="match status" value="1"/>
</dbReference>
<evidence type="ECO:0000313" key="3">
    <source>
        <dbReference type="EMBL" id="QHT69430.1"/>
    </source>
</evidence>
<protein>
    <recommendedName>
        <fullName evidence="2">Signal transduction histidine kinase internal region domain-containing protein</fullName>
    </recommendedName>
</protein>
<gene>
    <name evidence="3" type="ORF">GXP67_23690</name>
</gene>
<evidence type="ECO:0000256" key="1">
    <source>
        <dbReference type="SAM" id="Phobius"/>
    </source>
</evidence>
<evidence type="ECO:0000259" key="2">
    <source>
        <dbReference type="Pfam" id="PF06580"/>
    </source>
</evidence>
<keyword evidence="1" id="KW-0472">Membrane</keyword>
<name>A0A6C0GP81_9BACT</name>
<dbReference type="PANTHER" id="PTHR34220">
    <property type="entry name" value="SENSOR HISTIDINE KINASE YPDA"/>
    <property type="match status" value="1"/>
</dbReference>
<accession>A0A6C0GP81</accession>
<feature type="transmembrane region" description="Helical" evidence="1">
    <location>
        <begin position="93"/>
        <end position="116"/>
    </location>
</feature>
<dbReference type="EMBL" id="CP048222">
    <property type="protein sequence ID" value="QHT69430.1"/>
    <property type="molecule type" value="Genomic_DNA"/>
</dbReference>
<dbReference type="InterPro" id="IPR050640">
    <property type="entry name" value="Bact_2-comp_sensor_kinase"/>
</dbReference>
<feature type="transmembrane region" description="Helical" evidence="1">
    <location>
        <begin position="62"/>
        <end position="81"/>
    </location>
</feature>
<feature type="transmembrane region" description="Helical" evidence="1">
    <location>
        <begin position="22"/>
        <end position="42"/>
    </location>
</feature>